<dbReference type="RefSeq" id="XP_642160.1">
    <property type="nucleotide sequence ID" value="XM_637068.1"/>
</dbReference>
<dbReference type="PANTHER" id="PTHR13318">
    <property type="entry name" value="PARTNER OF PAIRED, ISOFORM B-RELATED"/>
    <property type="match status" value="1"/>
</dbReference>
<protein>
    <recommendedName>
        <fullName evidence="1">F-box/LRR-repeat protein 15-like leucin rich repeat domain-containing protein</fullName>
    </recommendedName>
</protein>
<dbReference type="FunCoup" id="Q54YP2">
    <property type="interactions" value="9"/>
</dbReference>
<dbReference type="KEGG" id="ddi:DDB_G0278145"/>
<dbReference type="InParanoid" id="Q54YP2"/>
<gene>
    <name evidence="2" type="ORF">DDB_G0278145</name>
</gene>
<dbReference type="eggNOG" id="KOG1947">
    <property type="taxonomic scope" value="Eukaryota"/>
</dbReference>
<dbReference type="AlphaFoldDB" id="Q54YP2"/>
<name>Q54YP2_DICDI</name>
<dbReference type="HOGENOM" id="CLU_1162934_0_0_1"/>
<dbReference type="InterPro" id="IPR032675">
    <property type="entry name" value="LRR_dom_sf"/>
</dbReference>
<proteinExistence type="predicted"/>
<organism evidence="2 3">
    <name type="scientific">Dictyostelium discoideum</name>
    <name type="common">Social amoeba</name>
    <dbReference type="NCBI Taxonomy" id="44689"/>
    <lineage>
        <taxon>Eukaryota</taxon>
        <taxon>Amoebozoa</taxon>
        <taxon>Evosea</taxon>
        <taxon>Eumycetozoa</taxon>
        <taxon>Dictyostelia</taxon>
        <taxon>Dictyosteliales</taxon>
        <taxon>Dictyosteliaceae</taxon>
        <taxon>Dictyostelium</taxon>
    </lineage>
</organism>
<dbReference type="Gene3D" id="3.80.10.10">
    <property type="entry name" value="Ribonuclease Inhibitor"/>
    <property type="match status" value="2"/>
</dbReference>
<dbReference type="PaxDb" id="44689-DDB0204456"/>
<evidence type="ECO:0000259" key="1">
    <source>
        <dbReference type="Pfam" id="PF25372"/>
    </source>
</evidence>
<accession>Q54YP2</accession>
<dbReference type="SUPFAM" id="SSF52047">
    <property type="entry name" value="RNI-like"/>
    <property type="match status" value="1"/>
</dbReference>
<feature type="domain" description="F-box/LRR-repeat protein 15-like leucin rich repeat" evidence="1">
    <location>
        <begin position="91"/>
        <end position="220"/>
    </location>
</feature>
<dbReference type="InterPro" id="IPR057207">
    <property type="entry name" value="FBXL15_LRR"/>
</dbReference>
<comment type="caution">
    <text evidence="2">The sequence shown here is derived from an EMBL/GenBank/DDBJ whole genome shotgun (WGS) entry which is preliminary data.</text>
</comment>
<dbReference type="EMBL" id="AAFI02000023">
    <property type="protein sequence ID" value="EAL68245.1"/>
    <property type="molecule type" value="Genomic_DNA"/>
</dbReference>
<sequence length="239" mass="26527">MIGLNHVTSLKSIGTHSLDLVYLDISECHKISQGLGAIAKGCSKLTTFKLKRCYGFKDASLISDDGDLHLMQRLTILNWSYVNIEFNAIHSISHSCQYLTSLNISYCKSLNDNALERIANSLTNIKKLKFDGIINITDDGIKSLSDGPIFSAVEVLSMVGCRKISDVSAHHILRFNNLRKLSIGGSLMTTNGVDIIASSSFELIKIHVRNCLNINPTSLKENHPHIFIDTTQKDYNVFI</sequence>
<evidence type="ECO:0000313" key="2">
    <source>
        <dbReference type="EMBL" id="EAL68245.1"/>
    </source>
</evidence>
<dbReference type="Pfam" id="PF25372">
    <property type="entry name" value="DUF7885"/>
    <property type="match status" value="1"/>
</dbReference>
<dbReference type="PhylomeDB" id="Q54YP2"/>
<reference evidence="2 3" key="1">
    <citation type="journal article" date="2005" name="Nature">
        <title>The genome of the social amoeba Dictyostelium discoideum.</title>
        <authorList>
            <consortium name="The Dictyostelium discoideum Sequencing Consortium"/>
            <person name="Eichinger L."/>
            <person name="Pachebat J.A."/>
            <person name="Glockner G."/>
            <person name="Rajandream M.A."/>
            <person name="Sucgang R."/>
            <person name="Berriman M."/>
            <person name="Song J."/>
            <person name="Olsen R."/>
            <person name="Szafranski K."/>
            <person name="Xu Q."/>
            <person name="Tunggal B."/>
            <person name="Kummerfeld S."/>
            <person name="Madera M."/>
            <person name="Konfortov B.A."/>
            <person name="Rivero F."/>
            <person name="Bankier A.T."/>
            <person name="Lehmann R."/>
            <person name="Hamlin N."/>
            <person name="Davies R."/>
            <person name="Gaudet P."/>
            <person name="Fey P."/>
            <person name="Pilcher K."/>
            <person name="Chen G."/>
            <person name="Saunders D."/>
            <person name="Sodergren E."/>
            <person name="Davis P."/>
            <person name="Kerhornou A."/>
            <person name="Nie X."/>
            <person name="Hall N."/>
            <person name="Anjard C."/>
            <person name="Hemphill L."/>
            <person name="Bason N."/>
            <person name="Farbrother P."/>
            <person name="Desany B."/>
            <person name="Just E."/>
            <person name="Morio T."/>
            <person name="Rost R."/>
            <person name="Churcher C."/>
            <person name="Cooper J."/>
            <person name="Haydock S."/>
            <person name="van Driessche N."/>
            <person name="Cronin A."/>
            <person name="Goodhead I."/>
            <person name="Muzny D."/>
            <person name="Mourier T."/>
            <person name="Pain A."/>
            <person name="Lu M."/>
            <person name="Harper D."/>
            <person name="Lindsay R."/>
            <person name="Hauser H."/>
            <person name="James K."/>
            <person name="Quiles M."/>
            <person name="Madan Babu M."/>
            <person name="Saito T."/>
            <person name="Buchrieser C."/>
            <person name="Wardroper A."/>
            <person name="Felder M."/>
            <person name="Thangavelu M."/>
            <person name="Johnson D."/>
            <person name="Knights A."/>
            <person name="Loulseged H."/>
            <person name="Mungall K."/>
            <person name="Oliver K."/>
            <person name="Price C."/>
            <person name="Quail M.A."/>
            <person name="Urushihara H."/>
            <person name="Hernandez J."/>
            <person name="Rabbinowitsch E."/>
            <person name="Steffen D."/>
            <person name="Sanders M."/>
            <person name="Ma J."/>
            <person name="Kohara Y."/>
            <person name="Sharp S."/>
            <person name="Simmonds M."/>
            <person name="Spiegler S."/>
            <person name="Tivey A."/>
            <person name="Sugano S."/>
            <person name="White B."/>
            <person name="Walker D."/>
            <person name="Woodward J."/>
            <person name="Winckler T."/>
            <person name="Tanaka Y."/>
            <person name="Shaulsky G."/>
            <person name="Schleicher M."/>
            <person name="Weinstock G."/>
            <person name="Rosenthal A."/>
            <person name="Cox E.C."/>
            <person name="Chisholm R.L."/>
            <person name="Gibbs R."/>
            <person name="Loomis W.F."/>
            <person name="Platzer M."/>
            <person name="Kay R.R."/>
            <person name="Williams J."/>
            <person name="Dear P.H."/>
            <person name="Noegel A.A."/>
            <person name="Barrell B."/>
            <person name="Kuspa A."/>
        </authorList>
    </citation>
    <scope>NUCLEOTIDE SEQUENCE [LARGE SCALE GENOMIC DNA]</scope>
    <source>
        <strain evidence="2 3">AX4</strain>
    </source>
</reference>
<dbReference type="PANTHER" id="PTHR13318:SF190">
    <property type="entry name" value="PARTNER OF PAIRED, ISOFORM B"/>
    <property type="match status" value="1"/>
</dbReference>
<dbReference type="Proteomes" id="UP000002195">
    <property type="component" value="Unassembled WGS sequence"/>
</dbReference>
<dbReference type="SMR" id="Q54YP2"/>
<dbReference type="STRING" id="44689.Q54YP2"/>
<dbReference type="InterPro" id="IPR006553">
    <property type="entry name" value="Leu-rich_rpt_Cys-con_subtyp"/>
</dbReference>
<dbReference type="GeneID" id="8621367"/>
<dbReference type="OMA" id="YLVWHIS"/>
<dbReference type="VEuPathDB" id="AmoebaDB:DDB_G0278145"/>
<evidence type="ECO:0000313" key="3">
    <source>
        <dbReference type="Proteomes" id="UP000002195"/>
    </source>
</evidence>
<keyword evidence="3" id="KW-1185">Reference proteome</keyword>
<dbReference type="SMART" id="SM00367">
    <property type="entry name" value="LRR_CC"/>
    <property type="match status" value="5"/>
</dbReference>